<gene>
    <name evidence="2" type="ORF">AWC19_16395</name>
</gene>
<dbReference type="NCBIfam" id="TIGR01550">
    <property type="entry name" value="DOC_P1"/>
    <property type="match status" value="1"/>
</dbReference>
<evidence type="ECO:0000313" key="2">
    <source>
        <dbReference type="EMBL" id="ORW19627.1"/>
    </source>
</evidence>
<dbReference type="STRING" id="153971.AWC19_16395"/>
<dbReference type="PROSITE" id="PS51459">
    <property type="entry name" value="FIDO"/>
    <property type="match status" value="1"/>
</dbReference>
<dbReference type="EMBL" id="LQPJ01000130">
    <property type="protein sequence ID" value="ORW19627.1"/>
    <property type="molecule type" value="Genomic_DNA"/>
</dbReference>
<dbReference type="PANTHER" id="PTHR39426:SF1">
    <property type="entry name" value="HOMOLOGY TO DEATH-ON-CURING PROTEIN OF PHAGE P1"/>
    <property type="match status" value="1"/>
</dbReference>
<comment type="caution">
    <text evidence="2">The sequence shown here is derived from an EMBL/GenBank/DDBJ whole genome shotgun (WGS) entry which is preliminary data.</text>
</comment>
<dbReference type="Proteomes" id="UP000193529">
    <property type="component" value="Unassembled WGS sequence"/>
</dbReference>
<keyword evidence="3" id="KW-1185">Reference proteome</keyword>
<dbReference type="Gene3D" id="1.20.120.1870">
    <property type="entry name" value="Fic/DOC protein, Fido domain"/>
    <property type="match status" value="1"/>
</dbReference>
<dbReference type="InterPro" id="IPR006440">
    <property type="entry name" value="Doc"/>
</dbReference>
<dbReference type="InterPro" id="IPR003812">
    <property type="entry name" value="Fido"/>
</dbReference>
<proteinExistence type="predicted"/>
<dbReference type="InterPro" id="IPR053737">
    <property type="entry name" value="Type_II_TA_Toxin"/>
</dbReference>
<name>A0A1X1Z859_9MYCO</name>
<dbReference type="AlphaFoldDB" id="A0A1X1Z859"/>
<evidence type="ECO:0000313" key="3">
    <source>
        <dbReference type="Proteomes" id="UP000193529"/>
    </source>
</evidence>
<dbReference type="RefSeq" id="WP_085080300.1">
    <property type="nucleotide sequence ID" value="NZ_JACKRZ010000223.1"/>
</dbReference>
<protein>
    <submittedName>
        <fullName evidence="2">Death-on-curing protein</fullName>
    </submittedName>
</protein>
<accession>A0A1X1Z859</accession>
<dbReference type="Pfam" id="PF02661">
    <property type="entry name" value="Fic"/>
    <property type="match status" value="1"/>
</dbReference>
<feature type="domain" description="Fido" evidence="1">
    <location>
        <begin position="1"/>
        <end position="125"/>
    </location>
</feature>
<evidence type="ECO:0000259" key="1">
    <source>
        <dbReference type="PROSITE" id="PS51459"/>
    </source>
</evidence>
<dbReference type="PANTHER" id="PTHR39426">
    <property type="entry name" value="HOMOLOGY TO DEATH-ON-CURING PROTEIN OF PHAGE P1"/>
    <property type="match status" value="1"/>
</dbReference>
<organism evidence="2 3">
    <name type="scientific">Mycobacterium palustre</name>
    <dbReference type="NCBI Taxonomy" id="153971"/>
    <lineage>
        <taxon>Bacteria</taxon>
        <taxon>Bacillati</taxon>
        <taxon>Actinomycetota</taxon>
        <taxon>Actinomycetes</taxon>
        <taxon>Mycobacteriales</taxon>
        <taxon>Mycobacteriaceae</taxon>
        <taxon>Mycobacterium</taxon>
        <taxon>Mycobacterium simiae complex</taxon>
    </lineage>
</organism>
<reference evidence="2 3" key="1">
    <citation type="submission" date="2016-01" db="EMBL/GenBank/DDBJ databases">
        <title>The new phylogeny of the genus Mycobacterium.</title>
        <authorList>
            <person name="Tarcisio F."/>
            <person name="Conor M."/>
            <person name="Antonella G."/>
            <person name="Elisabetta G."/>
            <person name="Giulia F.S."/>
            <person name="Sara T."/>
            <person name="Anna F."/>
            <person name="Clotilde B."/>
            <person name="Roberto B."/>
            <person name="Veronica D.S."/>
            <person name="Fabio R."/>
            <person name="Monica P."/>
            <person name="Olivier J."/>
            <person name="Enrico T."/>
            <person name="Nicola S."/>
        </authorList>
    </citation>
    <scope>NUCLEOTIDE SEQUENCE [LARGE SCALE GENOMIC DNA]</scope>
    <source>
        <strain evidence="2 3">DSM 44572</strain>
    </source>
</reference>
<dbReference type="GO" id="GO:0016301">
    <property type="term" value="F:kinase activity"/>
    <property type="evidence" value="ECO:0007669"/>
    <property type="project" value="InterPro"/>
</dbReference>
<sequence length="131" mass="13975">MARRTHKAKVAAALQPVAREAVGADVAVGDYGVLESALARPRASVFGADAYPNLHHKAAALLHSLARNHALVDGDKRLAWTACRTFLAINGEWIRAPEDDRFDLVIQVATGALAGLDKIADQLCAWSHAEG</sequence>
<dbReference type="OrthoDB" id="9802752at2"/>